<dbReference type="Pfam" id="PF05272">
    <property type="entry name" value="VapE-like_dom"/>
    <property type="match status" value="1"/>
</dbReference>
<sequence>MSKQDFQNLTKEQMEKLQILLGELQSSSVTEEIPIKEPPLSELFTRDEKGKILQSKNNCLLVLNHDPLFAGKIKYNEFSDKVDICGDFPWKRYSVTYCDNDLRHIILYLESEYGLKKDGDIATAINIAAYDNSYNPIKEKLLSLKWDGISRLPDALHHFLGAAKSRLNTEILKVFMLGAIVRIFDPGHKFEYMPVLVGGQGAGKSTFLRLLAMEDRYFSDDIKKLDDDKIYARLQGHWINEIPEMLAVSSAKAVEETKKFLSTQSDIYRVPYETTAMDHPRQCVFAGTSNKIHFLPMDKSGNRRFLPVEVHPEDADCHILDDEKA</sequence>
<dbReference type="Proteomes" id="UP000182584">
    <property type="component" value="Unassembled WGS sequence"/>
</dbReference>
<dbReference type="AlphaFoldDB" id="A0A1H9KQ28"/>
<proteinExistence type="predicted"/>
<name>A0A1H9KQ28_BUTFI</name>
<evidence type="ECO:0000259" key="1">
    <source>
        <dbReference type="Pfam" id="PF05272"/>
    </source>
</evidence>
<dbReference type="PANTHER" id="PTHR34985">
    <property type="entry name" value="SLR0554 PROTEIN"/>
    <property type="match status" value="1"/>
</dbReference>
<dbReference type="EMBL" id="FOGJ01000001">
    <property type="protein sequence ID" value="SER01159.1"/>
    <property type="molecule type" value="Genomic_DNA"/>
</dbReference>
<gene>
    <name evidence="2" type="ORF">SAMN04487884_101132</name>
</gene>
<dbReference type="InterPro" id="IPR007936">
    <property type="entry name" value="VapE-like_dom"/>
</dbReference>
<organism evidence="2 3">
    <name type="scientific">Butyrivibrio fibrisolvens</name>
    <dbReference type="NCBI Taxonomy" id="831"/>
    <lineage>
        <taxon>Bacteria</taxon>
        <taxon>Bacillati</taxon>
        <taxon>Bacillota</taxon>
        <taxon>Clostridia</taxon>
        <taxon>Lachnospirales</taxon>
        <taxon>Lachnospiraceae</taxon>
        <taxon>Butyrivibrio</taxon>
    </lineage>
</organism>
<evidence type="ECO:0000313" key="3">
    <source>
        <dbReference type="Proteomes" id="UP000182584"/>
    </source>
</evidence>
<protein>
    <submittedName>
        <fullName evidence="2">Virulence-associated protein E</fullName>
    </submittedName>
</protein>
<dbReference type="PANTHER" id="PTHR34985:SF1">
    <property type="entry name" value="SLR0554 PROTEIN"/>
    <property type="match status" value="1"/>
</dbReference>
<feature type="domain" description="Virulence-associated protein E-like" evidence="1">
    <location>
        <begin position="142"/>
        <end position="321"/>
    </location>
</feature>
<accession>A0A1H9KQ28</accession>
<evidence type="ECO:0000313" key="2">
    <source>
        <dbReference type="EMBL" id="SER01159.1"/>
    </source>
</evidence>
<dbReference type="RefSeq" id="WP_081356888.1">
    <property type="nucleotide sequence ID" value="NZ_FOGJ01000001.1"/>
</dbReference>
<reference evidence="2 3" key="1">
    <citation type="submission" date="2016-10" db="EMBL/GenBank/DDBJ databases">
        <authorList>
            <person name="de Groot N.N."/>
        </authorList>
    </citation>
    <scope>NUCLEOTIDE SEQUENCE [LARGE SCALE GENOMIC DNA]</scope>
    <source>
        <strain evidence="2 3">AR40</strain>
    </source>
</reference>
<dbReference type="OrthoDB" id="9763644at2"/>